<dbReference type="GeneID" id="5894646"/>
<keyword evidence="3" id="KW-1185">Reference proteome</keyword>
<protein>
    <submittedName>
        <fullName evidence="2">Uncharacterized protein</fullName>
    </submittedName>
</protein>
<dbReference type="RefSeq" id="XP_001749298.1">
    <property type="nucleotide sequence ID" value="XM_001749246.1"/>
</dbReference>
<proteinExistence type="predicted"/>
<dbReference type="Proteomes" id="UP000001357">
    <property type="component" value="Unassembled WGS sequence"/>
</dbReference>
<feature type="region of interest" description="Disordered" evidence="1">
    <location>
        <begin position="210"/>
        <end position="230"/>
    </location>
</feature>
<gene>
    <name evidence="2" type="ORF">MONBRDRAFT_28853</name>
</gene>
<dbReference type="AlphaFoldDB" id="A9V990"/>
<evidence type="ECO:0000313" key="3">
    <source>
        <dbReference type="Proteomes" id="UP000001357"/>
    </source>
</evidence>
<dbReference type="InParanoid" id="A9V990"/>
<reference evidence="2 3" key="1">
    <citation type="journal article" date="2008" name="Nature">
        <title>The genome of the choanoflagellate Monosiga brevicollis and the origin of metazoans.</title>
        <authorList>
            <consortium name="JGI Sequencing"/>
            <person name="King N."/>
            <person name="Westbrook M.J."/>
            <person name="Young S.L."/>
            <person name="Kuo A."/>
            <person name="Abedin M."/>
            <person name="Chapman J."/>
            <person name="Fairclough S."/>
            <person name="Hellsten U."/>
            <person name="Isogai Y."/>
            <person name="Letunic I."/>
            <person name="Marr M."/>
            <person name="Pincus D."/>
            <person name="Putnam N."/>
            <person name="Rokas A."/>
            <person name="Wright K.J."/>
            <person name="Zuzow R."/>
            <person name="Dirks W."/>
            <person name="Good M."/>
            <person name="Goodstein D."/>
            <person name="Lemons D."/>
            <person name="Li W."/>
            <person name="Lyons J.B."/>
            <person name="Morris A."/>
            <person name="Nichols S."/>
            <person name="Richter D.J."/>
            <person name="Salamov A."/>
            <person name="Bork P."/>
            <person name="Lim W.A."/>
            <person name="Manning G."/>
            <person name="Miller W.T."/>
            <person name="McGinnis W."/>
            <person name="Shapiro H."/>
            <person name="Tjian R."/>
            <person name="Grigoriev I.V."/>
            <person name="Rokhsar D."/>
        </authorList>
    </citation>
    <scope>NUCLEOTIDE SEQUENCE [LARGE SCALE GENOMIC DNA]</scope>
    <source>
        <strain evidence="3">MX1 / ATCC 50154</strain>
    </source>
</reference>
<organism evidence="2 3">
    <name type="scientific">Monosiga brevicollis</name>
    <name type="common">Choanoflagellate</name>
    <dbReference type="NCBI Taxonomy" id="81824"/>
    <lineage>
        <taxon>Eukaryota</taxon>
        <taxon>Choanoflagellata</taxon>
        <taxon>Craspedida</taxon>
        <taxon>Salpingoecidae</taxon>
        <taxon>Monosiga</taxon>
    </lineage>
</organism>
<sequence>MQASQFDVVYRGAKDIEQAKRHDLSANNAAIKTILDQGEREPMRVVIQPGGIRGTHPGGRVQFEANINNVLLAGNRANFFVVLLRNSVSGSRQEGSHTVHLLEGQHAEEATEMCDLLNKYCRDFVNKLKGKECAIPGPSSSSAPSEPQAIPIEYKVPTRLAEPRKDAKVQAATTAEPDEYEAQAFTAYEYTPPVYNGRVSVSAQGQLFAVERARRRPSGQYGPQHLPPSD</sequence>
<accession>A9V990</accession>
<dbReference type="EMBL" id="CH991570">
    <property type="protein sequence ID" value="EDQ85819.1"/>
    <property type="molecule type" value="Genomic_DNA"/>
</dbReference>
<dbReference type="KEGG" id="mbr:MONBRDRAFT_28853"/>
<evidence type="ECO:0000256" key="1">
    <source>
        <dbReference type="SAM" id="MobiDB-lite"/>
    </source>
</evidence>
<name>A9V990_MONBE</name>
<evidence type="ECO:0000313" key="2">
    <source>
        <dbReference type="EMBL" id="EDQ85819.1"/>
    </source>
</evidence>